<evidence type="ECO:0000256" key="1">
    <source>
        <dbReference type="SAM" id="MobiDB-lite"/>
    </source>
</evidence>
<protein>
    <submittedName>
        <fullName evidence="2">Uncharacterized protein</fullName>
    </submittedName>
</protein>
<dbReference type="EMBL" id="MNAD01001612">
    <property type="protein sequence ID" value="OJT03431.1"/>
    <property type="molecule type" value="Genomic_DNA"/>
</dbReference>
<keyword evidence="3" id="KW-1185">Reference proteome</keyword>
<evidence type="ECO:0000313" key="2">
    <source>
        <dbReference type="EMBL" id="OJT03431.1"/>
    </source>
</evidence>
<sequence length="213" mass="23620">MAPSTILVKPRATIATQNPHSPKANISLFDVVIAPRIPIQVGQRVQLLALDPCDDLFPSRSLPTCSHYTTMETGVIGVVEGIRAMEEEVIEFVVKNNNSTSSTTHALLAVQRIQGKTVKISLWERVRHALLAPHPPTLRKVLLETNTIVFLDTTTVQPRYRPTSGTPEIWERSTPSTRDRAASQALGRQRAPQNDEGREAIEGDEPEDDEDEE</sequence>
<evidence type="ECO:0000313" key="3">
    <source>
        <dbReference type="Proteomes" id="UP000184267"/>
    </source>
</evidence>
<dbReference type="OrthoDB" id="2734537at2759"/>
<feature type="compositionally biased region" description="Acidic residues" evidence="1">
    <location>
        <begin position="202"/>
        <end position="213"/>
    </location>
</feature>
<accession>A0A1M2V753</accession>
<dbReference type="AlphaFoldDB" id="A0A1M2V753"/>
<feature type="region of interest" description="Disordered" evidence="1">
    <location>
        <begin position="158"/>
        <end position="213"/>
    </location>
</feature>
<gene>
    <name evidence="2" type="ORF">TRAPUB_5850</name>
</gene>
<comment type="caution">
    <text evidence="2">The sequence shown here is derived from an EMBL/GenBank/DDBJ whole genome shotgun (WGS) entry which is preliminary data.</text>
</comment>
<proteinExistence type="predicted"/>
<organism evidence="2 3">
    <name type="scientific">Trametes pubescens</name>
    <name type="common">White-rot fungus</name>
    <dbReference type="NCBI Taxonomy" id="154538"/>
    <lineage>
        <taxon>Eukaryota</taxon>
        <taxon>Fungi</taxon>
        <taxon>Dikarya</taxon>
        <taxon>Basidiomycota</taxon>
        <taxon>Agaricomycotina</taxon>
        <taxon>Agaricomycetes</taxon>
        <taxon>Polyporales</taxon>
        <taxon>Polyporaceae</taxon>
        <taxon>Trametes</taxon>
    </lineage>
</organism>
<dbReference type="Proteomes" id="UP000184267">
    <property type="component" value="Unassembled WGS sequence"/>
</dbReference>
<reference evidence="2 3" key="1">
    <citation type="submission" date="2016-10" db="EMBL/GenBank/DDBJ databases">
        <title>Genome sequence of the basidiomycete white-rot fungus Trametes pubescens.</title>
        <authorList>
            <person name="Makela M.R."/>
            <person name="Granchi Z."/>
            <person name="Peng M."/>
            <person name="De Vries R.P."/>
            <person name="Grigoriev I."/>
            <person name="Riley R."/>
            <person name="Hilden K."/>
        </authorList>
    </citation>
    <scope>NUCLEOTIDE SEQUENCE [LARGE SCALE GENOMIC DNA]</scope>
    <source>
        <strain evidence="2 3">FBCC735</strain>
    </source>
</reference>
<name>A0A1M2V753_TRAPU</name>